<proteinExistence type="predicted"/>
<feature type="region of interest" description="Disordered" evidence="1">
    <location>
        <begin position="126"/>
        <end position="206"/>
    </location>
</feature>
<evidence type="ECO:0000256" key="2">
    <source>
        <dbReference type="SAM" id="SignalP"/>
    </source>
</evidence>
<accession>A0A7S4EBP0</accession>
<dbReference type="EMBL" id="HBIW01021599">
    <property type="protein sequence ID" value="CAE0703167.1"/>
    <property type="molecule type" value="Transcribed_RNA"/>
</dbReference>
<name>A0A7S4EBP0_9STRA</name>
<evidence type="ECO:0000256" key="1">
    <source>
        <dbReference type="SAM" id="MobiDB-lite"/>
    </source>
</evidence>
<feature type="signal peptide" evidence="2">
    <location>
        <begin position="1"/>
        <end position="19"/>
    </location>
</feature>
<feature type="chain" id="PRO_5036404051" evidence="2">
    <location>
        <begin position="20"/>
        <end position="380"/>
    </location>
</feature>
<dbReference type="EMBL" id="CAKKNE010000001">
    <property type="protein sequence ID" value="CAH0364557.1"/>
    <property type="molecule type" value="Genomic_DNA"/>
</dbReference>
<keyword evidence="2" id="KW-0732">Signal</keyword>
<dbReference type="Proteomes" id="UP000789595">
    <property type="component" value="Unassembled WGS sequence"/>
</dbReference>
<evidence type="ECO:0000313" key="4">
    <source>
        <dbReference type="EMBL" id="CAH0364557.1"/>
    </source>
</evidence>
<evidence type="ECO:0000313" key="5">
    <source>
        <dbReference type="Proteomes" id="UP000789595"/>
    </source>
</evidence>
<reference evidence="3" key="1">
    <citation type="submission" date="2021-01" db="EMBL/GenBank/DDBJ databases">
        <authorList>
            <person name="Corre E."/>
            <person name="Pelletier E."/>
            <person name="Niang G."/>
            <person name="Scheremetjew M."/>
            <person name="Finn R."/>
            <person name="Kale V."/>
            <person name="Holt S."/>
            <person name="Cochrane G."/>
            <person name="Meng A."/>
            <person name="Brown T."/>
            <person name="Cohen L."/>
        </authorList>
    </citation>
    <scope>NUCLEOTIDE SEQUENCE</scope>
    <source>
        <strain evidence="3">CCMP1756</strain>
    </source>
</reference>
<organism evidence="3">
    <name type="scientific">Pelagomonas calceolata</name>
    <dbReference type="NCBI Taxonomy" id="35677"/>
    <lineage>
        <taxon>Eukaryota</taxon>
        <taxon>Sar</taxon>
        <taxon>Stramenopiles</taxon>
        <taxon>Ochrophyta</taxon>
        <taxon>Pelagophyceae</taxon>
        <taxon>Pelagomonadales</taxon>
        <taxon>Pelagomonadaceae</taxon>
        <taxon>Pelagomonas</taxon>
    </lineage>
</organism>
<feature type="compositionally biased region" description="Low complexity" evidence="1">
    <location>
        <begin position="130"/>
        <end position="141"/>
    </location>
</feature>
<reference evidence="4" key="2">
    <citation type="submission" date="2021-11" db="EMBL/GenBank/DDBJ databases">
        <authorList>
            <consortium name="Genoscope - CEA"/>
            <person name="William W."/>
        </authorList>
    </citation>
    <scope>NUCLEOTIDE SEQUENCE</scope>
</reference>
<evidence type="ECO:0000313" key="3">
    <source>
        <dbReference type="EMBL" id="CAE0703167.1"/>
    </source>
</evidence>
<keyword evidence="5" id="KW-1185">Reference proteome</keyword>
<dbReference type="AlphaFoldDB" id="A0A7S4EBP0"/>
<protein>
    <submittedName>
        <fullName evidence="3">Uncharacterized protein</fullName>
    </submittedName>
</protein>
<sequence length="380" mass="39211">MMAARLALLVAVAASTASALKPLASPVVIGGTTGAVTAALYGKLQRMESVFDSGLGRPALVGSEKLVRQTDKILWRAYSMASVTPGDVVPKVDFIKFRGLLGSAAPLYFVDSTGFQAAASQEKGLFDGLPNPFGGKPSSGKPKPKKPAPGGGLKLPSLPNPFGGGDGGNPLEALLPPNRNENFMGSEPVTKSAPVPPPPSTKPGAPDAQLLQALTTAPDGACYVLTSSEGVAACEEALAKYPALKATIIAPANGVQLSSDGDWVSARPQDLEGELVAPVALGDSGEGSLDVQDLAEVAIQASLRLSRDVERRTIRVVSSGGAAATRQNENYFTNLGGEKAAQREGDVTSVDWTATFSVLAEDVEVLKSPEESDWAAGTYR</sequence>
<gene>
    <name evidence="3" type="ORF">PCAL00307_LOCUS18614</name>
    <name evidence="4" type="ORF">PECAL_1P09250</name>
</gene>